<feature type="transmembrane region" description="Helical" evidence="1">
    <location>
        <begin position="157"/>
        <end position="174"/>
    </location>
</feature>
<dbReference type="Proteomes" id="UP000001037">
    <property type="component" value="Chromosome"/>
</dbReference>
<proteinExistence type="predicted"/>
<gene>
    <name evidence="3" type="ordered locus">Pyrfu_1119</name>
</gene>
<evidence type="ECO:0000259" key="2">
    <source>
        <dbReference type="Pfam" id="PF07760"/>
    </source>
</evidence>
<dbReference type="KEGG" id="pfm:Pyrfu_1119"/>
<reference evidence="3 4" key="1">
    <citation type="journal article" date="2011" name="Stand. Genomic Sci.">
        <title>Complete genome sequence of the hyperthermophilic chemolithoautotroph Pyrolobus fumarii type strain (1A).</title>
        <authorList>
            <person name="Anderson I."/>
            <person name="Goker M."/>
            <person name="Nolan M."/>
            <person name="Lucas S."/>
            <person name="Hammon N."/>
            <person name="Deshpande S."/>
            <person name="Cheng J.F."/>
            <person name="Tapia R."/>
            <person name="Han C."/>
            <person name="Goodwin L."/>
            <person name="Pitluck S."/>
            <person name="Huntemann M."/>
            <person name="Liolios K."/>
            <person name="Ivanova N."/>
            <person name="Pagani I."/>
            <person name="Mavromatis K."/>
            <person name="Ovchinikova G."/>
            <person name="Pati A."/>
            <person name="Chen A."/>
            <person name="Palaniappan K."/>
            <person name="Land M."/>
            <person name="Hauser L."/>
            <person name="Brambilla E.M."/>
            <person name="Huber H."/>
            <person name="Yasawong M."/>
            <person name="Rohde M."/>
            <person name="Spring S."/>
            <person name="Abt B."/>
            <person name="Sikorski J."/>
            <person name="Wirth R."/>
            <person name="Detter J.C."/>
            <person name="Woyke T."/>
            <person name="Bristow J."/>
            <person name="Eisen J.A."/>
            <person name="Markowitz V."/>
            <person name="Hugenholtz P."/>
            <person name="Kyrpides N.C."/>
            <person name="Klenk H.P."/>
            <person name="Lapidus A."/>
        </authorList>
    </citation>
    <scope>NUCLEOTIDE SEQUENCE [LARGE SCALE GENOMIC DNA]</scope>
    <source>
        <strain evidence="4">DSM 11204 / 1A</strain>
    </source>
</reference>
<evidence type="ECO:0000313" key="3">
    <source>
        <dbReference type="EMBL" id="AEM38985.1"/>
    </source>
</evidence>
<feature type="transmembrane region" description="Helical" evidence="1">
    <location>
        <begin position="127"/>
        <end position="145"/>
    </location>
</feature>
<feature type="domain" description="DUF1616" evidence="2">
    <location>
        <begin position="75"/>
        <end position="181"/>
    </location>
</feature>
<keyword evidence="1" id="KW-0472">Membrane</keyword>
<dbReference type="AlphaFoldDB" id="G0EFG1"/>
<name>G0EFG1_PYRF1</name>
<dbReference type="InterPro" id="IPR011674">
    <property type="entry name" value="DUF1616"/>
</dbReference>
<keyword evidence="1" id="KW-1133">Transmembrane helix</keyword>
<keyword evidence="1" id="KW-0812">Transmembrane</keyword>
<dbReference type="InParanoid" id="G0EFG1"/>
<dbReference type="HOGENOM" id="CLU_124257_0_0_2"/>
<dbReference type="STRING" id="694429.Pyrfu_1119"/>
<dbReference type="Pfam" id="PF07760">
    <property type="entry name" value="DUF1616"/>
    <property type="match status" value="1"/>
</dbReference>
<evidence type="ECO:0000256" key="1">
    <source>
        <dbReference type="SAM" id="Phobius"/>
    </source>
</evidence>
<sequence>MPCEQGEAPLKTLEEIVRERLARHKSLYETLYSVYRDVREGKLKLVDPEPPTTLAQYLRRLDYSLWFWTTAALIAAAITSIWASSVAPQLLPLRYILGTLYVLFIPGYVLVEALYPEEKSLAPLERLALSIGLSLAIIPLIGLLLNYTPWGIRLEPIVTSTAVYNTVLLLIAAYRKLTIVRMEAEALGIADRDGRRRKPGDDALAAPV</sequence>
<dbReference type="EMBL" id="CP002838">
    <property type="protein sequence ID" value="AEM38985.1"/>
    <property type="molecule type" value="Genomic_DNA"/>
</dbReference>
<dbReference type="eggNOG" id="arCOG02887">
    <property type="taxonomic scope" value="Archaea"/>
</dbReference>
<dbReference type="RefSeq" id="WP_014026662.1">
    <property type="nucleotide sequence ID" value="NC_015931.1"/>
</dbReference>
<evidence type="ECO:0000313" key="4">
    <source>
        <dbReference type="Proteomes" id="UP000001037"/>
    </source>
</evidence>
<dbReference type="GeneID" id="11139597"/>
<accession>G0EFG1</accession>
<feature type="transmembrane region" description="Helical" evidence="1">
    <location>
        <begin position="95"/>
        <end position="115"/>
    </location>
</feature>
<feature type="transmembrane region" description="Helical" evidence="1">
    <location>
        <begin position="65"/>
        <end position="83"/>
    </location>
</feature>
<keyword evidence="4" id="KW-1185">Reference proteome</keyword>
<protein>
    <recommendedName>
        <fullName evidence="2">DUF1616 domain-containing protein</fullName>
    </recommendedName>
</protein>
<organism evidence="3 4">
    <name type="scientific">Pyrolobus fumarii (strain DSM 11204 / 1A)</name>
    <dbReference type="NCBI Taxonomy" id="694429"/>
    <lineage>
        <taxon>Archaea</taxon>
        <taxon>Thermoproteota</taxon>
        <taxon>Thermoprotei</taxon>
        <taxon>Desulfurococcales</taxon>
        <taxon>Pyrodictiaceae</taxon>
        <taxon>Pyrolobus</taxon>
    </lineage>
</organism>